<name>A0A0G4FRL1_9ALVE</name>
<dbReference type="VEuPathDB" id="CryptoDB:Cvel_18242"/>
<evidence type="ECO:0000313" key="1">
    <source>
        <dbReference type="EMBL" id="CEM16737.1"/>
    </source>
</evidence>
<organism evidence="1">
    <name type="scientific">Chromera velia CCMP2878</name>
    <dbReference type="NCBI Taxonomy" id="1169474"/>
    <lineage>
        <taxon>Eukaryota</taxon>
        <taxon>Sar</taxon>
        <taxon>Alveolata</taxon>
        <taxon>Colpodellida</taxon>
        <taxon>Chromeraceae</taxon>
        <taxon>Chromera</taxon>
    </lineage>
</organism>
<reference evidence="1" key="1">
    <citation type="submission" date="2014-11" db="EMBL/GenBank/DDBJ databases">
        <authorList>
            <person name="Otto D Thomas"/>
            <person name="Naeem Raeece"/>
        </authorList>
    </citation>
    <scope>NUCLEOTIDE SEQUENCE</scope>
</reference>
<dbReference type="EMBL" id="CDMZ01000552">
    <property type="protein sequence ID" value="CEM16737.1"/>
    <property type="molecule type" value="Genomic_DNA"/>
</dbReference>
<dbReference type="AlphaFoldDB" id="A0A0G4FRL1"/>
<protein>
    <submittedName>
        <fullName evidence="1">Uncharacterized protein</fullName>
    </submittedName>
</protein>
<accession>A0A0G4FRL1</accession>
<proteinExistence type="predicted"/>
<dbReference type="PhylomeDB" id="A0A0G4FRL1"/>
<gene>
    <name evidence="1" type="ORF">Cvel_18242</name>
</gene>
<sequence length="136" mass="15234">MLEETTFGYLGVVTDSRLTEERNKRVDFFAFLSNGDTLFVDVSVTFPISSDVSRLRTRSKRARAAAKMKSEEKVQKYVLAARAVGLRFIPLVFETFGRPDRETVSFIKELVGVASSRTEFLIKGLTGEVEEQETGG</sequence>